<feature type="compositionally biased region" description="Basic and acidic residues" evidence="1">
    <location>
        <begin position="596"/>
        <end position="633"/>
    </location>
</feature>
<sequence length="1273" mass="135504">MRNESPPSAFKAAYVTSNDLVVALCSLESALEAEQTLFAKSLSYAMDNGLERSVVCFKLSENQMMRSLQERVSSEASKDDQCVVRKKWFSALGVAATESRAAIYTSLLCEGANLDINPLLQRSIGPFLSYLLLDQRLDPHVRKMIADTVAGLDETGSMELPASPVLTCSVDVRMATDGSSCLSGSDKGNPLKEAVTETKLVQAFLQTFALEINPSYQIDARARIPNPYTVVSKSPFAESKSSTSPGSSFLPDKVCLAALGASGSLGPSGSLGSSGIGTGAVFQARSFRKLALPKVNSRGIHNFPPRGLEKTSIPLGSKVYIQVALESHAVVPLTFSKMSVAFSLSNVSVSHLVASSTSSLLSIKRGLNVGGSQLNYALCFTVNETFVLQPGELLLVEIPWVCVVPGKLWLSSVKLFPHSPSSPLKHGSTPDDSIPNGSAPDSGGTGEGVPDGRDSHGRDPDGRDADGRDPDADGGLKHCLSGVDGCLSGVVLSADLSIMDSLPLHHLMAYELSLRGKLSRAFQAGALERMWKSPSLLDVTTARRYFTMQFRLVGDFAVVGDTATLILTIVSNDGFVLEQPPKIPIVATATRKGHYDRHLDDRHPDRGGVENRTGDATGDRTGDRGGGMDRGGVEKTTVGGVEKGGMEKSRRGKSGLPFKISIIWSQTKTISLDNKTLSEPSCRVLPIASGGEVMLSLPVFQKSISVLVPILIEQRAATPFVESVARLGAPSPGRAVSAARCNSADAQSSASPRKLRAAGSRYESQVTERRAAILIPAHARSPTVTSAGLRHTSYELFETPTLSPRSTCPTQAAELTVTSKIKALVGINLGPAEPEHQLTTERAELAALPALWDAHNAGSPRAGSPRVGGCARLRPGFAQTELSFASPFLGSPRPSTLSAHASAPERSVLVEETGTITIPVRPGLEADRFVVADTSTQYAEKLSVYWRGQGAIRLTKLVLQPPYCEPPGPDVPAVTHKFPRIQTHVLDAKEYLEQGNLHIEFPETERITLSGACPLDLMLLVDLAPSDPTPTGTTDLAPASNSGENCAATANCAPDVPGSGPHTSGAQTSAAALGETPSQEYVLELHYETPDNLPSAPKPLTIDRIRHPLATNLGQSTLIEMQLTNTTGCCAAVLYNLALPFDTPLDASFFAAGEREPEQTASWQVLGFKCRQLHVPPRSSVTVTFNLIAAVPGTLPLPPIQLSGTLLPNAAPDRPASADDRPAKALRPQGHPIQLSHCCWNTARIAVHPRWPNKCRLTLLGEDDDDDEEEAAF</sequence>
<dbReference type="VEuPathDB" id="CryptoDB:GNI_089710"/>
<feature type="region of interest" description="Disordered" evidence="1">
    <location>
        <begin position="1206"/>
        <end position="1228"/>
    </location>
</feature>
<name>A0A023B5H4_GRENI</name>
<dbReference type="EMBL" id="AFNH02000670">
    <property type="protein sequence ID" value="EZG61010.1"/>
    <property type="molecule type" value="Genomic_DNA"/>
</dbReference>
<dbReference type="AlphaFoldDB" id="A0A023B5H4"/>
<comment type="caution">
    <text evidence="2">The sequence shown here is derived from an EMBL/GenBank/DDBJ whole genome shotgun (WGS) entry which is preliminary data.</text>
</comment>
<dbReference type="Proteomes" id="UP000019763">
    <property type="component" value="Unassembled WGS sequence"/>
</dbReference>
<reference evidence="2" key="1">
    <citation type="submission" date="2013-12" db="EMBL/GenBank/DDBJ databases">
        <authorList>
            <person name="Omoto C.K."/>
            <person name="Sibley D."/>
            <person name="Venepally P."/>
            <person name="Hadjithomas M."/>
            <person name="Karamycheva S."/>
            <person name="Brunk B."/>
            <person name="Roos D."/>
            <person name="Caler E."/>
            <person name="Lorenzi H."/>
        </authorList>
    </citation>
    <scope>NUCLEOTIDE SEQUENCE</scope>
</reference>
<feature type="region of interest" description="Disordered" evidence="1">
    <location>
        <begin position="420"/>
        <end position="473"/>
    </location>
</feature>
<accession>A0A023B5H4</accession>
<gene>
    <name evidence="2" type="ORF">GNI_089710</name>
</gene>
<evidence type="ECO:0000313" key="2">
    <source>
        <dbReference type="EMBL" id="EZG61010.1"/>
    </source>
</evidence>
<evidence type="ECO:0000313" key="3">
    <source>
        <dbReference type="Proteomes" id="UP000019763"/>
    </source>
</evidence>
<evidence type="ECO:0000256" key="1">
    <source>
        <dbReference type="SAM" id="MobiDB-lite"/>
    </source>
</evidence>
<dbReference type="RefSeq" id="XP_011130812.1">
    <property type="nucleotide sequence ID" value="XM_011132510.1"/>
</dbReference>
<keyword evidence="3" id="KW-1185">Reference proteome</keyword>
<organism evidence="2 3">
    <name type="scientific">Gregarina niphandrodes</name>
    <name type="common">Septate eugregarine</name>
    <dbReference type="NCBI Taxonomy" id="110365"/>
    <lineage>
        <taxon>Eukaryota</taxon>
        <taxon>Sar</taxon>
        <taxon>Alveolata</taxon>
        <taxon>Apicomplexa</taxon>
        <taxon>Conoidasida</taxon>
        <taxon>Gregarinasina</taxon>
        <taxon>Eugregarinorida</taxon>
        <taxon>Gregarinidae</taxon>
        <taxon>Gregarina</taxon>
    </lineage>
</organism>
<dbReference type="GeneID" id="22913226"/>
<protein>
    <submittedName>
        <fullName evidence="2">Uncharacterized protein</fullName>
    </submittedName>
</protein>
<feature type="region of interest" description="Disordered" evidence="1">
    <location>
        <begin position="741"/>
        <end position="761"/>
    </location>
</feature>
<feature type="region of interest" description="Disordered" evidence="1">
    <location>
        <begin position="594"/>
        <end position="652"/>
    </location>
</feature>
<proteinExistence type="predicted"/>
<feature type="compositionally biased region" description="Basic and acidic residues" evidence="1">
    <location>
        <begin position="450"/>
        <end position="473"/>
    </location>
</feature>